<gene>
    <name evidence="2" type="ORF">EH31_00780</name>
</gene>
<dbReference type="STRING" id="1044.EH31_00780"/>
<feature type="domain" description="EAL" evidence="1">
    <location>
        <begin position="33"/>
        <end position="283"/>
    </location>
</feature>
<name>A0A074MCN7_ERYLO</name>
<evidence type="ECO:0000259" key="1">
    <source>
        <dbReference type="PROSITE" id="PS50883"/>
    </source>
</evidence>
<dbReference type="Pfam" id="PF00563">
    <property type="entry name" value="EAL"/>
    <property type="match status" value="1"/>
</dbReference>
<keyword evidence="3" id="KW-1185">Reference proteome</keyword>
<proteinExistence type="predicted"/>
<dbReference type="OrthoDB" id="9814202at2"/>
<dbReference type="PANTHER" id="PTHR33121">
    <property type="entry name" value="CYCLIC DI-GMP PHOSPHODIESTERASE PDEF"/>
    <property type="match status" value="1"/>
</dbReference>
<dbReference type="GO" id="GO:0071111">
    <property type="term" value="F:cyclic-guanylate-specific phosphodiesterase activity"/>
    <property type="evidence" value="ECO:0007669"/>
    <property type="project" value="InterPro"/>
</dbReference>
<organism evidence="2 3">
    <name type="scientific">Erythrobacter longus</name>
    <dbReference type="NCBI Taxonomy" id="1044"/>
    <lineage>
        <taxon>Bacteria</taxon>
        <taxon>Pseudomonadati</taxon>
        <taxon>Pseudomonadota</taxon>
        <taxon>Alphaproteobacteria</taxon>
        <taxon>Sphingomonadales</taxon>
        <taxon>Erythrobacteraceae</taxon>
        <taxon>Erythrobacter/Porphyrobacter group</taxon>
        <taxon>Erythrobacter</taxon>
    </lineage>
</organism>
<dbReference type="EMBL" id="JMIW01000001">
    <property type="protein sequence ID" value="KEO91229.1"/>
    <property type="molecule type" value="Genomic_DNA"/>
</dbReference>
<dbReference type="InterPro" id="IPR050706">
    <property type="entry name" value="Cyclic-di-GMP_PDE-like"/>
</dbReference>
<dbReference type="InterPro" id="IPR035919">
    <property type="entry name" value="EAL_sf"/>
</dbReference>
<dbReference type="Gene3D" id="3.20.20.450">
    <property type="entry name" value="EAL domain"/>
    <property type="match status" value="1"/>
</dbReference>
<protein>
    <recommendedName>
        <fullName evidence="1">EAL domain-containing protein</fullName>
    </recommendedName>
</protein>
<dbReference type="AlphaFoldDB" id="A0A074MCN7"/>
<evidence type="ECO:0000313" key="3">
    <source>
        <dbReference type="Proteomes" id="UP000027647"/>
    </source>
</evidence>
<dbReference type="PANTHER" id="PTHR33121:SF71">
    <property type="entry name" value="OXYGEN SENSOR PROTEIN DOSP"/>
    <property type="match status" value="1"/>
</dbReference>
<dbReference type="SMART" id="SM00052">
    <property type="entry name" value="EAL"/>
    <property type="match status" value="1"/>
</dbReference>
<sequence>MANGKTSNTVRLANSLRGPVGTDLAGEFPGVKPGALDADLLRALDRREIEVLFQPQFSCRTGALVGAEALARWQHPSLGEIGARDLFAVAERAALVAPLSRHVVARALEDASEWPKELSVSLNITPEELGDPRFAADFAQVIAKSEIEPQRLMLEITEDVLLRNLEQAGSALGALRKLGFKTALDDFGAGFCNFRYLRELPLDAIKLDKIMVDGVPGDAKALAVLRAIMQLAKALDLDIYAEGIEDDVQRAAITSEGCDYWQGFLRAQPMKSDDVLALAATARGRGHG</sequence>
<dbReference type="PROSITE" id="PS50883">
    <property type="entry name" value="EAL"/>
    <property type="match status" value="1"/>
</dbReference>
<dbReference type="RefSeq" id="WP_034957526.1">
    <property type="nucleotide sequence ID" value="NZ_JMIW01000001.1"/>
</dbReference>
<accession>A0A074MCN7</accession>
<dbReference type="InterPro" id="IPR001633">
    <property type="entry name" value="EAL_dom"/>
</dbReference>
<evidence type="ECO:0000313" key="2">
    <source>
        <dbReference type="EMBL" id="KEO91229.1"/>
    </source>
</evidence>
<dbReference type="eggNOG" id="COG2200">
    <property type="taxonomic scope" value="Bacteria"/>
</dbReference>
<reference evidence="2 3" key="1">
    <citation type="submission" date="2014-04" db="EMBL/GenBank/DDBJ databases">
        <title>A comprehensive comparison of genomes of Erythrobacter spp. strains.</title>
        <authorList>
            <person name="Zheng Q."/>
        </authorList>
    </citation>
    <scope>NUCLEOTIDE SEQUENCE [LARGE SCALE GENOMIC DNA]</scope>
    <source>
        <strain evidence="2 3">DSM 6997</strain>
    </source>
</reference>
<comment type="caution">
    <text evidence="2">The sequence shown here is derived from an EMBL/GenBank/DDBJ whole genome shotgun (WGS) entry which is preliminary data.</text>
</comment>
<dbReference type="CDD" id="cd01948">
    <property type="entry name" value="EAL"/>
    <property type="match status" value="1"/>
</dbReference>
<dbReference type="Proteomes" id="UP000027647">
    <property type="component" value="Unassembled WGS sequence"/>
</dbReference>
<dbReference type="SUPFAM" id="SSF141868">
    <property type="entry name" value="EAL domain-like"/>
    <property type="match status" value="1"/>
</dbReference>